<gene>
    <name evidence="2" type="ORF">VB854_13410</name>
</gene>
<dbReference type="RefSeq" id="WP_323273126.1">
    <property type="nucleotide sequence ID" value="NZ_JAYGHT010000072.1"/>
</dbReference>
<name>A0ABU5TYR7_9CYAN</name>
<proteinExistence type="predicted"/>
<dbReference type="InterPro" id="IPR040636">
    <property type="entry name" value="PatG_C"/>
</dbReference>
<evidence type="ECO:0000313" key="3">
    <source>
        <dbReference type="Proteomes" id="UP001301728"/>
    </source>
</evidence>
<dbReference type="EMBL" id="JAYGHT010000072">
    <property type="protein sequence ID" value="MEA5519940.1"/>
    <property type="molecule type" value="Genomic_DNA"/>
</dbReference>
<reference evidence="2 3" key="1">
    <citation type="submission" date="2023-12" db="EMBL/GenBank/DDBJ databases">
        <title>Baltic Sea Cyanobacteria.</title>
        <authorList>
            <person name="Delbaje E."/>
            <person name="Fewer D.P."/>
            <person name="Shishido T.K."/>
        </authorList>
    </citation>
    <scope>NUCLEOTIDE SEQUENCE [LARGE SCALE GENOMIC DNA]</scope>
    <source>
        <strain evidence="2 3">CCNP 1315</strain>
    </source>
</reference>
<sequence length="141" mass="15783">MVDAALGTLDNLEEGSEALLREGLTAFLNRVYYELHNVGKTSRDRALNFAVTNTFQAAATFAEAIVSDRRLDTIEVEKSPYCRLNSDCWDVLLTFFDPEDGKRSRQVFRFTIDVADSMPVTVGSIKRWSIPGKKQTQAANS</sequence>
<keyword evidence="3" id="KW-1185">Reference proteome</keyword>
<protein>
    <recommendedName>
        <fullName evidence="1">PatG C-terminal domain-containing protein</fullName>
    </recommendedName>
</protein>
<evidence type="ECO:0000313" key="2">
    <source>
        <dbReference type="EMBL" id="MEA5519940.1"/>
    </source>
</evidence>
<comment type="caution">
    <text evidence="2">The sequence shown here is derived from an EMBL/GenBank/DDBJ whole genome shotgun (WGS) entry which is preliminary data.</text>
</comment>
<evidence type="ECO:0000259" key="1">
    <source>
        <dbReference type="Pfam" id="PF18065"/>
    </source>
</evidence>
<dbReference type="Pfam" id="PF18065">
    <property type="entry name" value="PatG_C"/>
    <property type="match status" value="1"/>
</dbReference>
<organism evidence="2 3">
    <name type="scientific">Limnoraphis robusta CCNP1315</name>
    <dbReference type="NCBI Taxonomy" id="3110306"/>
    <lineage>
        <taxon>Bacteria</taxon>
        <taxon>Bacillati</taxon>
        <taxon>Cyanobacteriota</taxon>
        <taxon>Cyanophyceae</taxon>
        <taxon>Oscillatoriophycideae</taxon>
        <taxon>Oscillatoriales</taxon>
        <taxon>Sirenicapillariaceae</taxon>
        <taxon>Limnoraphis</taxon>
    </lineage>
</organism>
<accession>A0ABU5TYR7</accession>
<feature type="domain" description="PatG C-terminal" evidence="1">
    <location>
        <begin position="19"/>
        <end position="128"/>
    </location>
</feature>
<dbReference type="Proteomes" id="UP001301728">
    <property type="component" value="Unassembled WGS sequence"/>
</dbReference>